<evidence type="ECO:0000313" key="1">
    <source>
        <dbReference type="EMBL" id="GFY81340.1"/>
    </source>
</evidence>
<dbReference type="AlphaFoldDB" id="A0A7J0E4J4"/>
<evidence type="ECO:0000313" key="2">
    <source>
        <dbReference type="Proteomes" id="UP000585474"/>
    </source>
</evidence>
<dbReference type="InterPro" id="IPR014729">
    <property type="entry name" value="Rossmann-like_a/b/a_fold"/>
</dbReference>
<sequence length="275" mass="31314">MVDKVIAENLKQLERYRGGRTKLQCYFAGQVQNILFLGKPGAAEQDPSEEIKCQELRMSKLGYKLFLFMMRFPMDDLLTTKCQPLILFSPILPFYIHLDTNKRWEWGGGSWQRWWQQQKWHFDDNTTTTMESGATPVKKVMMVADPSRQSAAALQYALSHAVVEHNTLIILHDGNANVWKNSFSFFKWLATPGTSFSASYNEGSVCGGRGGGAGDLDFLEAMKRSCKIAQPKIHVLVERMEMHGKEKASVILHRNTMHSVDILVLGQKGVYQMQY</sequence>
<dbReference type="PANTHER" id="PTHR47867:SF1">
    <property type="entry name" value="ADENINE NUCLEOTIDE ALPHA HYDROLASES-LIKE SUPERFAMILY PROTEIN"/>
    <property type="match status" value="1"/>
</dbReference>
<protein>
    <submittedName>
        <fullName evidence="1">GLU-ADT subunit B</fullName>
    </submittedName>
</protein>
<dbReference type="InterPro" id="IPR023168">
    <property type="entry name" value="GatB_Yqey_C_2"/>
</dbReference>
<reference evidence="1 2" key="1">
    <citation type="submission" date="2019-07" db="EMBL/GenBank/DDBJ databases">
        <title>De Novo Assembly of kiwifruit Actinidia rufa.</title>
        <authorList>
            <person name="Sugita-Konishi S."/>
            <person name="Sato K."/>
            <person name="Mori E."/>
            <person name="Abe Y."/>
            <person name="Kisaki G."/>
            <person name="Hamano K."/>
            <person name="Suezawa K."/>
            <person name="Otani M."/>
            <person name="Fukuda T."/>
            <person name="Manabe T."/>
            <person name="Gomi K."/>
            <person name="Tabuchi M."/>
            <person name="Akimitsu K."/>
            <person name="Kataoka I."/>
        </authorList>
    </citation>
    <scope>NUCLEOTIDE SEQUENCE [LARGE SCALE GENOMIC DNA]</scope>
    <source>
        <strain evidence="2">cv. Fuchu</strain>
    </source>
</reference>
<dbReference type="EMBL" id="BJWL01000001">
    <property type="protein sequence ID" value="GFY81340.1"/>
    <property type="molecule type" value="Genomic_DNA"/>
</dbReference>
<proteinExistence type="predicted"/>
<gene>
    <name evidence="1" type="ORF">Acr_01g0011490</name>
</gene>
<comment type="caution">
    <text evidence="1">The sequence shown here is derived from an EMBL/GenBank/DDBJ whole genome shotgun (WGS) entry which is preliminary data.</text>
</comment>
<dbReference type="Gene3D" id="3.40.50.620">
    <property type="entry name" value="HUPs"/>
    <property type="match status" value="1"/>
</dbReference>
<name>A0A7J0E4J4_9ERIC</name>
<organism evidence="1 2">
    <name type="scientific">Actinidia rufa</name>
    <dbReference type="NCBI Taxonomy" id="165716"/>
    <lineage>
        <taxon>Eukaryota</taxon>
        <taxon>Viridiplantae</taxon>
        <taxon>Streptophyta</taxon>
        <taxon>Embryophyta</taxon>
        <taxon>Tracheophyta</taxon>
        <taxon>Spermatophyta</taxon>
        <taxon>Magnoliopsida</taxon>
        <taxon>eudicotyledons</taxon>
        <taxon>Gunneridae</taxon>
        <taxon>Pentapetalae</taxon>
        <taxon>asterids</taxon>
        <taxon>Ericales</taxon>
        <taxon>Actinidiaceae</taxon>
        <taxon>Actinidia</taxon>
    </lineage>
</organism>
<keyword evidence="2" id="KW-1185">Reference proteome</keyword>
<dbReference type="Proteomes" id="UP000585474">
    <property type="component" value="Unassembled WGS sequence"/>
</dbReference>
<accession>A0A7J0E4J4</accession>
<dbReference type="Gene3D" id="1.10.10.410">
    <property type="match status" value="1"/>
</dbReference>
<dbReference type="OrthoDB" id="786029at2759"/>
<dbReference type="PANTHER" id="PTHR47867">
    <property type="entry name" value="ADENINE NUCLEOTIDE ALPHA HYDROLASES-LIKE SUPERFAMILY PROTEIN"/>
    <property type="match status" value="1"/>
</dbReference>